<dbReference type="AlphaFoldDB" id="A0A8X6RQH3"/>
<name>A0A8X6RQH3_TRICX</name>
<evidence type="ECO:0000313" key="1">
    <source>
        <dbReference type="EMBL" id="GFX99896.1"/>
    </source>
</evidence>
<dbReference type="Proteomes" id="UP000887159">
    <property type="component" value="Unassembled WGS sequence"/>
</dbReference>
<evidence type="ECO:0000313" key="2">
    <source>
        <dbReference type="Proteomes" id="UP000887159"/>
    </source>
</evidence>
<gene>
    <name evidence="1" type="ORF">TNCV_259331</name>
</gene>
<organism evidence="1 2">
    <name type="scientific">Trichonephila clavipes</name>
    <name type="common">Golden silk orbweaver</name>
    <name type="synonym">Nephila clavipes</name>
    <dbReference type="NCBI Taxonomy" id="2585209"/>
    <lineage>
        <taxon>Eukaryota</taxon>
        <taxon>Metazoa</taxon>
        <taxon>Ecdysozoa</taxon>
        <taxon>Arthropoda</taxon>
        <taxon>Chelicerata</taxon>
        <taxon>Arachnida</taxon>
        <taxon>Araneae</taxon>
        <taxon>Araneomorphae</taxon>
        <taxon>Entelegynae</taxon>
        <taxon>Araneoidea</taxon>
        <taxon>Nephilidae</taxon>
        <taxon>Trichonephila</taxon>
    </lineage>
</organism>
<sequence>MSRKNCSAIVDILGNSVVVNCLQKGIRRNGLVNPYPGENSLTISRELYKGCEWPFSLKAPSSIGLGNIGGFANAPE</sequence>
<protein>
    <submittedName>
        <fullName evidence="1">Uncharacterized protein</fullName>
    </submittedName>
</protein>
<keyword evidence="2" id="KW-1185">Reference proteome</keyword>
<comment type="caution">
    <text evidence="1">The sequence shown here is derived from an EMBL/GenBank/DDBJ whole genome shotgun (WGS) entry which is preliminary data.</text>
</comment>
<dbReference type="EMBL" id="BMAU01021215">
    <property type="protein sequence ID" value="GFX99896.1"/>
    <property type="molecule type" value="Genomic_DNA"/>
</dbReference>
<reference evidence="1" key="1">
    <citation type="submission" date="2020-08" db="EMBL/GenBank/DDBJ databases">
        <title>Multicomponent nature underlies the extraordinary mechanical properties of spider dragline silk.</title>
        <authorList>
            <person name="Kono N."/>
            <person name="Nakamura H."/>
            <person name="Mori M."/>
            <person name="Yoshida Y."/>
            <person name="Ohtoshi R."/>
            <person name="Malay A.D."/>
            <person name="Moran D.A.P."/>
            <person name="Tomita M."/>
            <person name="Numata K."/>
            <person name="Arakawa K."/>
        </authorList>
    </citation>
    <scope>NUCLEOTIDE SEQUENCE</scope>
</reference>
<accession>A0A8X6RQH3</accession>
<proteinExistence type="predicted"/>